<reference evidence="3 4" key="1">
    <citation type="submission" date="2016-11" db="EMBL/GenBank/DDBJ databases">
        <authorList>
            <person name="Jaros S."/>
            <person name="Januszkiewicz K."/>
            <person name="Wedrychowicz H."/>
        </authorList>
    </citation>
    <scope>NUCLEOTIDE SEQUENCE [LARGE SCALE GENOMIC DNA]</scope>
    <source>
        <strain evidence="3 4">DSM 2631</strain>
    </source>
</reference>
<accession>A0A1M4T5P4</accession>
<dbReference type="PANTHER" id="PTHR48107:SF16">
    <property type="entry name" value="NADPH-DEPENDENT ALDEHYDE REDUCTASE 1, CHLOROPLASTIC"/>
    <property type="match status" value="1"/>
</dbReference>
<evidence type="ECO:0000256" key="1">
    <source>
        <dbReference type="ARBA" id="ARBA00006484"/>
    </source>
</evidence>
<organism evidence="3 4">
    <name type="scientific">Clostridium fallax</name>
    <dbReference type="NCBI Taxonomy" id="1533"/>
    <lineage>
        <taxon>Bacteria</taxon>
        <taxon>Bacillati</taxon>
        <taxon>Bacillota</taxon>
        <taxon>Clostridia</taxon>
        <taxon>Eubacteriales</taxon>
        <taxon>Clostridiaceae</taxon>
        <taxon>Clostridium</taxon>
    </lineage>
</organism>
<comment type="similarity">
    <text evidence="1">Belongs to the short-chain dehydrogenases/reductases (SDR) family.</text>
</comment>
<dbReference type="InterPro" id="IPR002347">
    <property type="entry name" value="SDR_fam"/>
</dbReference>
<dbReference type="NCBIfam" id="NF005214">
    <property type="entry name" value="PRK06701.1"/>
    <property type="match status" value="1"/>
</dbReference>
<dbReference type="Gene3D" id="3.40.50.720">
    <property type="entry name" value="NAD(P)-binding Rossmann-like Domain"/>
    <property type="match status" value="1"/>
</dbReference>
<dbReference type="RefSeq" id="WP_072892450.1">
    <property type="nucleotide sequence ID" value="NZ_FQVM01000002.1"/>
</dbReference>
<dbReference type="AlphaFoldDB" id="A0A1M4T5P4"/>
<dbReference type="PRINTS" id="PR00080">
    <property type="entry name" value="SDRFAMILY"/>
</dbReference>
<dbReference type="STRING" id="1533.SAMN05443638_10230"/>
<dbReference type="PANTHER" id="PTHR48107">
    <property type="entry name" value="NADPH-DEPENDENT ALDEHYDE REDUCTASE-LIKE PROTEIN, CHLOROPLASTIC-RELATED"/>
    <property type="match status" value="1"/>
</dbReference>
<dbReference type="CDD" id="cd05355">
    <property type="entry name" value="SDR_c1"/>
    <property type="match status" value="1"/>
</dbReference>
<keyword evidence="4" id="KW-1185">Reference proteome</keyword>
<evidence type="ECO:0000313" key="4">
    <source>
        <dbReference type="Proteomes" id="UP000184035"/>
    </source>
</evidence>
<dbReference type="InterPro" id="IPR036291">
    <property type="entry name" value="NAD(P)-bd_dom_sf"/>
</dbReference>
<dbReference type="PRINTS" id="PR00081">
    <property type="entry name" value="GDHRDH"/>
</dbReference>
<proteinExistence type="inferred from homology"/>
<dbReference type="FunFam" id="3.40.50.720:FF:000084">
    <property type="entry name" value="Short-chain dehydrogenase reductase"/>
    <property type="match status" value="1"/>
</dbReference>
<name>A0A1M4T5P4_9CLOT</name>
<dbReference type="SUPFAM" id="SSF51735">
    <property type="entry name" value="NAD(P)-binding Rossmann-fold domains"/>
    <property type="match status" value="1"/>
</dbReference>
<dbReference type="GO" id="GO:0008206">
    <property type="term" value="P:bile acid metabolic process"/>
    <property type="evidence" value="ECO:0007669"/>
    <property type="project" value="UniProtKB-ARBA"/>
</dbReference>
<dbReference type="PROSITE" id="PS00061">
    <property type="entry name" value="ADH_SHORT"/>
    <property type="match status" value="1"/>
</dbReference>
<dbReference type="Proteomes" id="UP000184035">
    <property type="component" value="Unassembled WGS sequence"/>
</dbReference>
<evidence type="ECO:0000313" key="3">
    <source>
        <dbReference type="EMBL" id="SHE39779.1"/>
    </source>
</evidence>
<dbReference type="GO" id="GO:0016614">
    <property type="term" value="F:oxidoreductase activity, acting on CH-OH group of donors"/>
    <property type="evidence" value="ECO:0007669"/>
    <property type="project" value="UniProtKB-ARBA"/>
</dbReference>
<sequence length="288" mass="31146">MNNNFPKSFPDQYQDKHPGIESIMNPNPIFQMDGYNISSNRLKDKVAIITGGDSGIGRAVSIAYAKEGAKVAIVYYDEKEDAKETKDIIEKAGGNCLLIEGDISKENFCCNAIKEVINSYGGIDILVNNAAVQYCRENIQDIPSEQFVKTFNINVFGTFYMVKAALPYLKEGSSIINTTSVVAYHGHKKLIDYSSSKGALTTLTRSLAINLADKGIRVNAVAPGPIWTPLIVSSFKGTDITEFGVNTPLGRAGQPVELSGAYVFLASKDASYITGETIHVNGGEIING</sequence>
<dbReference type="Pfam" id="PF13561">
    <property type="entry name" value="adh_short_C2"/>
    <property type="match status" value="1"/>
</dbReference>
<dbReference type="OrthoDB" id="9803333at2"/>
<gene>
    <name evidence="3" type="ORF">SAMN05443638_10230</name>
</gene>
<dbReference type="EMBL" id="FQVM01000002">
    <property type="protein sequence ID" value="SHE39779.1"/>
    <property type="molecule type" value="Genomic_DNA"/>
</dbReference>
<dbReference type="InterPro" id="IPR020904">
    <property type="entry name" value="Sc_DH/Rdtase_CS"/>
</dbReference>
<evidence type="ECO:0000256" key="2">
    <source>
        <dbReference type="ARBA" id="ARBA00023002"/>
    </source>
</evidence>
<keyword evidence="2" id="KW-0560">Oxidoreductase</keyword>
<protein>
    <submittedName>
        <fullName evidence="3">NAD(P)-dependent dehydrogenase, short-chain alcohol dehydrogenase family</fullName>
    </submittedName>
</protein>